<evidence type="ECO:0000259" key="4">
    <source>
        <dbReference type="PROSITE" id="PS51202"/>
    </source>
</evidence>
<organism evidence="5 6">
    <name type="scientific">Faecalibaculum rodentium</name>
    <dbReference type="NCBI Taxonomy" id="1702221"/>
    <lineage>
        <taxon>Bacteria</taxon>
        <taxon>Bacillati</taxon>
        <taxon>Bacillota</taxon>
        <taxon>Erysipelotrichia</taxon>
        <taxon>Erysipelotrichales</taxon>
        <taxon>Erysipelotrichaceae</taxon>
        <taxon>Faecalibaculum</taxon>
    </lineage>
</organism>
<keyword evidence="1" id="KW-0813">Transport</keyword>
<dbReference type="Gene3D" id="3.40.50.720">
    <property type="entry name" value="NAD(P)-binding Rossmann-like Domain"/>
    <property type="match status" value="1"/>
</dbReference>
<evidence type="ECO:0000313" key="5">
    <source>
        <dbReference type="EMBL" id="AMK53693.1"/>
    </source>
</evidence>
<feature type="domain" description="RCK C-terminal" evidence="4">
    <location>
        <begin position="139"/>
        <end position="220"/>
    </location>
</feature>
<gene>
    <name evidence="5" type="ORF">AALO17_05590</name>
</gene>
<dbReference type="GO" id="GO:0006813">
    <property type="term" value="P:potassium ion transport"/>
    <property type="evidence" value="ECO:0007669"/>
    <property type="project" value="InterPro"/>
</dbReference>
<evidence type="ECO:0000256" key="1">
    <source>
        <dbReference type="ARBA" id="ARBA00022448"/>
    </source>
</evidence>
<dbReference type="AlphaFoldDB" id="A0A140DSR6"/>
<evidence type="ECO:0000259" key="3">
    <source>
        <dbReference type="PROSITE" id="PS51201"/>
    </source>
</evidence>
<dbReference type="InterPro" id="IPR036721">
    <property type="entry name" value="RCK_C_sf"/>
</dbReference>
<evidence type="ECO:0000313" key="6">
    <source>
        <dbReference type="Proteomes" id="UP000069771"/>
    </source>
</evidence>
<dbReference type="PROSITE" id="PS51202">
    <property type="entry name" value="RCK_C"/>
    <property type="match status" value="1"/>
</dbReference>
<protein>
    <recommendedName>
        <fullName evidence="7">Potassium transporter TrkA</fullName>
    </recommendedName>
</protein>
<dbReference type="InterPro" id="IPR006037">
    <property type="entry name" value="RCK_C"/>
</dbReference>
<name>A0A140DSR6_9FIRM</name>
<sequence>MKQQILIAGGRTKAKSLALSLAQKGCSITILNKNADDCQYLAESTPCKVICADATKPYVLEDLSSSLFDSIITLCPRDADNLMICRLAKAVFPGTRTISLVSDLSKKKVFTRLGADRVICAASVIATMIENEAFLKTVTSQETDCQTGLRQMQIDLQGQDAAVGRTLEELSFPAQTIVGCILRQDELLIPAGSTRLLSGDSLVILVGGNCEPQLRTLLKGE</sequence>
<dbReference type="OrthoDB" id="9810759at2"/>
<feature type="domain" description="RCK N-terminal" evidence="3">
    <location>
        <begin position="2"/>
        <end position="119"/>
    </location>
</feature>
<dbReference type="EMBL" id="CP011391">
    <property type="protein sequence ID" value="AMK53693.1"/>
    <property type="molecule type" value="Genomic_DNA"/>
</dbReference>
<dbReference type="InterPro" id="IPR036291">
    <property type="entry name" value="NAD(P)-bd_dom_sf"/>
</dbReference>
<dbReference type="STRING" id="1702221.AALO17_05590"/>
<dbReference type="PROSITE" id="PS51201">
    <property type="entry name" value="RCK_N"/>
    <property type="match status" value="1"/>
</dbReference>
<dbReference type="RefSeq" id="WP_067555145.1">
    <property type="nucleotide sequence ID" value="NZ_CAMTBT010000019.1"/>
</dbReference>
<dbReference type="PANTHER" id="PTHR43833:SF5">
    <property type="entry name" value="TRK SYSTEM POTASSIUM UPTAKE PROTEIN TRKA"/>
    <property type="match status" value="1"/>
</dbReference>
<reference evidence="5 6" key="1">
    <citation type="journal article" date="2016" name="Gut Pathog.">
        <title>Whole genome sequencing of "Faecalibaculum rodentium" ALO17, isolated from C57BL/6J laboratory mouse feces.</title>
        <authorList>
            <person name="Lim S."/>
            <person name="Chang D.H."/>
            <person name="Ahn S."/>
            <person name="Kim B.C."/>
        </authorList>
    </citation>
    <scope>NUCLEOTIDE SEQUENCE [LARGE SCALE GENOMIC DNA]</scope>
    <source>
        <strain evidence="5 6">Alo17</strain>
    </source>
</reference>
<proteinExistence type="predicted"/>
<dbReference type="Pfam" id="PF02254">
    <property type="entry name" value="TrkA_N"/>
    <property type="match status" value="1"/>
</dbReference>
<dbReference type="Proteomes" id="UP000069771">
    <property type="component" value="Chromosome"/>
</dbReference>
<dbReference type="GO" id="GO:0008324">
    <property type="term" value="F:monoatomic cation transmembrane transporter activity"/>
    <property type="evidence" value="ECO:0007669"/>
    <property type="project" value="InterPro"/>
</dbReference>
<dbReference type="GeneID" id="78477393"/>
<dbReference type="Gene3D" id="3.30.70.1450">
    <property type="entry name" value="Regulator of K+ conductance, C-terminal domain"/>
    <property type="match status" value="1"/>
</dbReference>
<evidence type="ECO:0000256" key="2">
    <source>
        <dbReference type="ARBA" id="ARBA00023065"/>
    </source>
</evidence>
<dbReference type="KEGG" id="fro:AALO17_05590"/>
<dbReference type="InterPro" id="IPR050721">
    <property type="entry name" value="Trk_Ktr_HKT_K-transport"/>
</dbReference>
<dbReference type="InterPro" id="IPR003148">
    <property type="entry name" value="RCK_N"/>
</dbReference>
<dbReference type="SUPFAM" id="SSF51735">
    <property type="entry name" value="NAD(P)-binding Rossmann-fold domains"/>
    <property type="match status" value="1"/>
</dbReference>
<dbReference type="SUPFAM" id="SSF116726">
    <property type="entry name" value="TrkA C-terminal domain-like"/>
    <property type="match status" value="1"/>
</dbReference>
<keyword evidence="6" id="KW-1185">Reference proteome</keyword>
<dbReference type="Pfam" id="PF02080">
    <property type="entry name" value="TrkA_C"/>
    <property type="match status" value="1"/>
</dbReference>
<accession>A0A140DSR6</accession>
<keyword evidence="2" id="KW-0406">Ion transport</keyword>
<dbReference type="PANTHER" id="PTHR43833">
    <property type="entry name" value="POTASSIUM CHANNEL PROTEIN 2-RELATED-RELATED"/>
    <property type="match status" value="1"/>
</dbReference>
<evidence type="ECO:0008006" key="7">
    <source>
        <dbReference type="Google" id="ProtNLM"/>
    </source>
</evidence>